<protein>
    <submittedName>
        <fullName evidence="2">Uncharacterized protein</fullName>
    </submittedName>
</protein>
<evidence type="ECO:0000313" key="3">
    <source>
        <dbReference type="Proteomes" id="UP001330812"/>
    </source>
</evidence>
<feature type="chain" id="PRO_5046174070" evidence="1">
    <location>
        <begin position="28"/>
        <end position="158"/>
    </location>
</feature>
<sequence>MKILRKALLTTAVAAAALSFATAPANAAPLSSAPYGSYAHEGEFPSSGPCPHGSFSSVRRVFTSVIGSDGTSHPMQIDLMYFGGCGAEAEVRDTLTNSGTDNCTVFVDRSDDGGATWVNEQERVTYGSGETRIANNLNGRLARAALACGSSLTRTGWF</sequence>
<organism evidence="2 3">
    <name type="scientific">Amycolatopsis rhabdoformis</name>
    <dbReference type="NCBI Taxonomy" id="1448059"/>
    <lineage>
        <taxon>Bacteria</taxon>
        <taxon>Bacillati</taxon>
        <taxon>Actinomycetota</taxon>
        <taxon>Actinomycetes</taxon>
        <taxon>Pseudonocardiales</taxon>
        <taxon>Pseudonocardiaceae</taxon>
        <taxon>Amycolatopsis</taxon>
    </lineage>
</organism>
<feature type="signal peptide" evidence="1">
    <location>
        <begin position="1"/>
        <end position="27"/>
    </location>
</feature>
<evidence type="ECO:0000313" key="2">
    <source>
        <dbReference type="EMBL" id="WSE30567.1"/>
    </source>
</evidence>
<accession>A0ABZ1I873</accession>
<dbReference type="RefSeq" id="WP_326569511.1">
    <property type="nucleotide sequence ID" value="NZ_CP142149.1"/>
</dbReference>
<gene>
    <name evidence="2" type="ORF">VSH64_00175</name>
</gene>
<dbReference type="EMBL" id="CP142149">
    <property type="protein sequence ID" value="WSE30567.1"/>
    <property type="molecule type" value="Genomic_DNA"/>
</dbReference>
<keyword evidence="3" id="KW-1185">Reference proteome</keyword>
<reference evidence="2 3" key="1">
    <citation type="journal article" date="2015" name="Int. J. Syst. Evol. Microbiol.">
        <title>Amycolatopsis rhabdoformis sp. nov., an actinomycete isolated from a tropical forest soil.</title>
        <authorList>
            <person name="Souza W.R."/>
            <person name="Silva R.E."/>
            <person name="Goodfellow M."/>
            <person name="Busarakam K."/>
            <person name="Figueiro F.S."/>
            <person name="Ferreira D."/>
            <person name="Rodrigues-Filho E."/>
            <person name="Moraes L.A.B."/>
            <person name="Zucchi T.D."/>
        </authorList>
    </citation>
    <scope>NUCLEOTIDE SEQUENCE [LARGE SCALE GENOMIC DNA]</scope>
    <source>
        <strain evidence="2 3">NCIMB 14900</strain>
    </source>
</reference>
<keyword evidence="1" id="KW-0732">Signal</keyword>
<proteinExistence type="predicted"/>
<name>A0ABZ1I873_9PSEU</name>
<dbReference type="Proteomes" id="UP001330812">
    <property type="component" value="Chromosome"/>
</dbReference>
<evidence type="ECO:0000256" key="1">
    <source>
        <dbReference type="SAM" id="SignalP"/>
    </source>
</evidence>